<evidence type="ECO:0000313" key="3">
    <source>
        <dbReference type="Proteomes" id="UP001569154"/>
    </source>
</evidence>
<keyword evidence="3" id="KW-1185">Reference proteome</keyword>
<feature type="transmembrane region" description="Helical" evidence="1">
    <location>
        <begin position="69"/>
        <end position="90"/>
    </location>
</feature>
<dbReference type="RefSeq" id="WP_017015133.1">
    <property type="nucleotide sequence ID" value="NZ_AJYG02000063.1"/>
</dbReference>
<evidence type="ECO:0008006" key="4">
    <source>
        <dbReference type="Google" id="ProtNLM"/>
    </source>
</evidence>
<organism evidence="2 3">
    <name type="scientific">Enterovibrio norvegicus</name>
    <dbReference type="NCBI Taxonomy" id="188144"/>
    <lineage>
        <taxon>Bacteria</taxon>
        <taxon>Pseudomonadati</taxon>
        <taxon>Pseudomonadota</taxon>
        <taxon>Gammaproteobacteria</taxon>
        <taxon>Vibrionales</taxon>
        <taxon>Vibrionaceae</taxon>
        <taxon>Enterovibrio</taxon>
    </lineage>
</organism>
<feature type="transmembrane region" description="Helical" evidence="1">
    <location>
        <begin position="31"/>
        <end position="49"/>
    </location>
</feature>
<protein>
    <recommendedName>
        <fullName evidence="4">DUF4239 domain-containing protein</fullName>
    </recommendedName>
</protein>
<keyword evidence="1" id="KW-0472">Membrane</keyword>
<gene>
    <name evidence="2" type="ORF">ACED35_17370</name>
</gene>
<keyword evidence="1" id="KW-1133">Transmembrane helix</keyword>
<feature type="transmembrane region" description="Helical" evidence="1">
    <location>
        <begin position="248"/>
        <end position="270"/>
    </location>
</feature>
<feature type="transmembrane region" description="Helical" evidence="1">
    <location>
        <begin position="276"/>
        <end position="294"/>
    </location>
</feature>
<keyword evidence="1" id="KW-0812">Transmembrane</keyword>
<comment type="caution">
    <text evidence="2">The sequence shown here is derived from an EMBL/GenBank/DDBJ whole genome shotgun (WGS) entry which is preliminary data.</text>
</comment>
<name>A0ABV4L5A9_9GAMM</name>
<accession>A0ABV4L5A9</accession>
<sequence length="304" mass="35526">MTDLSQLTKKSMGEPVAPTFTDNELKVKRNILVLSAISLLIIFGLKSTPDTEESVTFTLFFIRSSHIDFDFVFTMLLVSLVYLLSNYGWLCTEYIAKWKIRVSGTKNPISKPSQSERFCSKVTSQHPYKDHNDSAEQSNLYSYLQIHQLYSDVFIDIKISEDEMKKCQEKARLMVGISKEESEQGGRGYAITNTEKDYWHALLVDMRVTRELIQQYKKVMDSPYLIESIKRFDENFLFFQNSQYRRHFVMELLPTFWVGFIALFSLVMKVWFTPNIFVSITFALCVTAFVLYILNQHYKKTVNK</sequence>
<evidence type="ECO:0000313" key="2">
    <source>
        <dbReference type="EMBL" id="MEZ8082890.1"/>
    </source>
</evidence>
<proteinExistence type="predicted"/>
<dbReference type="Proteomes" id="UP001569154">
    <property type="component" value="Unassembled WGS sequence"/>
</dbReference>
<dbReference type="EMBL" id="JBGONM010000045">
    <property type="protein sequence ID" value="MEZ8082890.1"/>
    <property type="molecule type" value="Genomic_DNA"/>
</dbReference>
<reference evidence="2 3" key="1">
    <citation type="submission" date="2024-06" db="EMBL/GenBank/DDBJ databases">
        <authorList>
            <person name="Steensen K."/>
            <person name="Seneca J."/>
            <person name="Bartlau N."/>
            <person name="Yu A.X."/>
            <person name="Polz M.F."/>
        </authorList>
    </citation>
    <scope>NUCLEOTIDE SEQUENCE [LARGE SCALE GENOMIC DNA]</scope>
    <source>
        <strain evidence="2 3">1F260</strain>
    </source>
</reference>
<evidence type="ECO:0000256" key="1">
    <source>
        <dbReference type="SAM" id="Phobius"/>
    </source>
</evidence>